<keyword evidence="4" id="KW-0067">ATP-binding</keyword>
<evidence type="ECO:0000256" key="2">
    <source>
        <dbReference type="ARBA" id="ARBA00022801"/>
    </source>
</evidence>
<evidence type="ECO:0000313" key="9">
    <source>
        <dbReference type="Proteomes" id="UP000521943"/>
    </source>
</evidence>
<dbReference type="FunFam" id="3.40.50.300:FF:001039">
    <property type="entry name" value="ATP-dependent RNA helicase DDX60"/>
    <property type="match status" value="1"/>
</dbReference>
<dbReference type="SMART" id="SM00487">
    <property type="entry name" value="DEXDc"/>
    <property type="match status" value="1"/>
</dbReference>
<evidence type="ECO:0000259" key="7">
    <source>
        <dbReference type="PROSITE" id="PS51194"/>
    </source>
</evidence>
<evidence type="ECO:0000256" key="3">
    <source>
        <dbReference type="ARBA" id="ARBA00022806"/>
    </source>
</evidence>
<feature type="region of interest" description="Disordered" evidence="5">
    <location>
        <begin position="1785"/>
        <end position="1823"/>
    </location>
</feature>
<feature type="compositionally biased region" description="Acidic residues" evidence="5">
    <location>
        <begin position="1849"/>
        <end position="1860"/>
    </location>
</feature>
<keyword evidence="2" id="KW-0378">Hydrolase</keyword>
<feature type="region of interest" description="Disordered" evidence="5">
    <location>
        <begin position="1835"/>
        <end position="1864"/>
    </location>
</feature>
<evidence type="ECO:0008006" key="10">
    <source>
        <dbReference type="Google" id="ProtNLM"/>
    </source>
</evidence>
<dbReference type="InterPro" id="IPR001650">
    <property type="entry name" value="Helicase_C-like"/>
</dbReference>
<feature type="compositionally biased region" description="Basic residues" evidence="5">
    <location>
        <begin position="1792"/>
        <end position="1801"/>
    </location>
</feature>
<feature type="region of interest" description="Disordered" evidence="5">
    <location>
        <begin position="1229"/>
        <end position="1272"/>
    </location>
</feature>
<dbReference type="InterPro" id="IPR059032">
    <property type="entry name" value="WHD_DDX60"/>
</dbReference>
<evidence type="ECO:0000256" key="1">
    <source>
        <dbReference type="ARBA" id="ARBA00022741"/>
    </source>
</evidence>
<dbReference type="SUPFAM" id="SSF52540">
    <property type="entry name" value="P-loop containing nucleoside triphosphate hydrolases"/>
    <property type="match status" value="1"/>
</dbReference>
<dbReference type="PROSITE" id="PS51194">
    <property type="entry name" value="HELICASE_CTER"/>
    <property type="match status" value="1"/>
</dbReference>
<comment type="caution">
    <text evidence="8">The sequence shown here is derived from an EMBL/GenBank/DDBJ whole genome shotgun (WGS) entry which is preliminary data.</text>
</comment>
<feature type="region of interest" description="Disordered" evidence="5">
    <location>
        <begin position="573"/>
        <end position="605"/>
    </location>
</feature>
<dbReference type="InterPro" id="IPR011545">
    <property type="entry name" value="DEAD/DEAH_box_helicase_dom"/>
</dbReference>
<dbReference type="Pfam" id="PF00271">
    <property type="entry name" value="Helicase_C"/>
    <property type="match status" value="1"/>
</dbReference>
<keyword evidence="3" id="KW-0347">Helicase</keyword>
<keyword evidence="9" id="KW-1185">Reference proteome</keyword>
<evidence type="ECO:0000313" key="8">
    <source>
        <dbReference type="EMBL" id="KAF6748917.1"/>
    </source>
</evidence>
<evidence type="ECO:0000256" key="4">
    <source>
        <dbReference type="ARBA" id="ARBA00022840"/>
    </source>
</evidence>
<dbReference type="GO" id="GO:0005524">
    <property type="term" value="F:ATP binding"/>
    <property type="evidence" value="ECO:0007669"/>
    <property type="project" value="UniProtKB-KW"/>
</dbReference>
<dbReference type="InterPro" id="IPR052431">
    <property type="entry name" value="SKI2_subfamily_helicases"/>
</dbReference>
<dbReference type="GO" id="GO:0005737">
    <property type="term" value="C:cytoplasm"/>
    <property type="evidence" value="ECO:0007669"/>
    <property type="project" value="TreeGrafter"/>
</dbReference>
<dbReference type="EMBL" id="JACGCI010000067">
    <property type="protein sequence ID" value="KAF6748917.1"/>
    <property type="molecule type" value="Genomic_DNA"/>
</dbReference>
<dbReference type="InterPro" id="IPR014001">
    <property type="entry name" value="Helicase_ATP-bd"/>
</dbReference>
<protein>
    <recommendedName>
        <fullName evidence="10">P-loop containing nucleoside triphosphate hydrolase protein</fullName>
    </recommendedName>
</protein>
<evidence type="ECO:0000256" key="5">
    <source>
        <dbReference type="SAM" id="MobiDB-lite"/>
    </source>
</evidence>
<evidence type="ECO:0000259" key="6">
    <source>
        <dbReference type="PROSITE" id="PS51192"/>
    </source>
</evidence>
<gene>
    <name evidence="8" type="ORF">DFP72DRAFT_550685</name>
</gene>
<dbReference type="OrthoDB" id="2320933at2759"/>
<keyword evidence="1" id="KW-0547">Nucleotide-binding</keyword>
<name>A0A8H6HMG9_9AGAR</name>
<dbReference type="Proteomes" id="UP000521943">
    <property type="component" value="Unassembled WGS sequence"/>
</dbReference>
<feature type="domain" description="Helicase C-terminal" evidence="7">
    <location>
        <begin position="1262"/>
        <end position="1430"/>
    </location>
</feature>
<dbReference type="SMART" id="SM00490">
    <property type="entry name" value="HELICc"/>
    <property type="match status" value="1"/>
</dbReference>
<feature type="compositionally biased region" description="Polar residues" evidence="5">
    <location>
        <begin position="1835"/>
        <end position="1844"/>
    </location>
</feature>
<feature type="compositionally biased region" description="Polar residues" evidence="5">
    <location>
        <begin position="1255"/>
        <end position="1269"/>
    </location>
</feature>
<feature type="region of interest" description="Disordered" evidence="5">
    <location>
        <begin position="469"/>
        <end position="494"/>
    </location>
</feature>
<reference evidence="8 9" key="1">
    <citation type="submission" date="2020-07" db="EMBL/GenBank/DDBJ databases">
        <title>Comparative genomics of pyrophilous fungi reveals a link between fire events and developmental genes.</title>
        <authorList>
            <consortium name="DOE Joint Genome Institute"/>
            <person name="Steindorff A.S."/>
            <person name="Carver A."/>
            <person name="Calhoun S."/>
            <person name="Stillman K."/>
            <person name="Liu H."/>
            <person name="Lipzen A."/>
            <person name="Pangilinan J."/>
            <person name="Labutti K."/>
            <person name="Bruns T.D."/>
            <person name="Grigoriev I.V."/>
        </authorList>
    </citation>
    <scope>NUCLEOTIDE SEQUENCE [LARGE SCALE GENOMIC DNA]</scope>
    <source>
        <strain evidence="8 9">CBS 144469</strain>
    </source>
</reference>
<feature type="domain" description="Helicase ATP-binding" evidence="6">
    <location>
        <begin position="814"/>
        <end position="982"/>
    </location>
</feature>
<dbReference type="InterPro" id="IPR055124">
    <property type="entry name" value="PIN-like_DDX60"/>
</dbReference>
<proteinExistence type="predicted"/>
<organism evidence="8 9">
    <name type="scientific">Ephemerocybe angulata</name>
    <dbReference type="NCBI Taxonomy" id="980116"/>
    <lineage>
        <taxon>Eukaryota</taxon>
        <taxon>Fungi</taxon>
        <taxon>Dikarya</taxon>
        <taxon>Basidiomycota</taxon>
        <taxon>Agaricomycotina</taxon>
        <taxon>Agaricomycetes</taxon>
        <taxon>Agaricomycetidae</taxon>
        <taxon>Agaricales</taxon>
        <taxon>Agaricineae</taxon>
        <taxon>Psathyrellaceae</taxon>
        <taxon>Ephemerocybe</taxon>
    </lineage>
</organism>
<dbReference type="GO" id="GO:0016787">
    <property type="term" value="F:hydrolase activity"/>
    <property type="evidence" value="ECO:0007669"/>
    <property type="project" value="UniProtKB-KW"/>
</dbReference>
<dbReference type="PROSITE" id="PS51192">
    <property type="entry name" value="HELICASE_ATP_BIND_1"/>
    <property type="match status" value="1"/>
</dbReference>
<accession>A0A8H6HMG9</accession>
<dbReference type="GO" id="GO:0004386">
    <property type="term" value="F:helicase activity"/>
    <property type="evidence" value="ECO:0007669"/>
    <property type="project" value="UniProtKB-KW"/>
</dbReference>
<dbReference type="PANTHER" id="PTHR44533:SF4">
    <property type="entry name" value="DEAD_H RNA HELICASE, PUTATIVE-RELATED"/>
    <property type="match status" value="1"/>
</dbReference>
<dbReference type="Pfam" id="PF23002">
    <property type="entry name" value="PIN-like_DDX60"/>
    <property type="match status" value="1"/>
</dbReference>
<dbReference type="InterPro" id="IPR027417">
    <property type="entry name" value="P-loop_NTPase"/>
</dbReference>
<dbReference type="Pfam" id="PF00270">
    <property type="entry name" value="DEAD"/>
    <property type="match status" value="1"/>
</dbReference>
<dbReference type="GO" id="GO:0003676">
    <property type="term" value="F:nucleic acid binding"/>
    <property type="evidence" value="ECO:0007669"/>
    <property type="project" value="InterPro"/>
</dbReference>
<feature type="compositionally biased region" description="Polar residues" evidence="5">
    <location>
        <begin position="473"/>
        <end position="485"/>
    </location>
</feature>
<dbReference type="Gene3D" id="3.40.50.300">
    <property type="entry name" value="P-loop containing nucleotide triphosphate hydrolases"/>
    <property type="match status" value="2"/>
</dbReference>
<dbReference type="PANTHER" id="PTHR44533">
    <property type="entry name" value="DEAD/H RNA HELICASE, PUTATIVE-RELATED"/>
    <property type="match status" value="1"/>
</dbReference>
<sequence length="1900" mass="211537">MDFDDFDEGPQDLAETTKNASSGVEGILRAFDKAWYVGRGRASRRMDLLGDYAGNELFLIDGESLFQAVLDDPLLALGRENDCSFQILHAFHTLERILSEYTTRSTNFEIVFFYENRHLTLRTGDDPFVVASRTLARTLLFKHLLKLNLPVNTFRSLSDQRWKDYENEKKPMFILMNDGDFPDFQNPMSAHRVLAQRKFIYDLLGGNIAMTLLKGAEYADSKIITFVFEPVRQGARSAFPASFLRALAGVQEDLETIMEEVMPEEADPLCSHPHDHEAIVDIGTAQDEFITSISKKLLSIEVPKPAQPILASLTFVNIVHYLQLPTLTVQDRSQPSISIKASASQNVCKVFMTPLFFEATRLLATAPYCDLPYDFDGRVFLTCLVYLSQESSLDTKVLLGEPLASRASRIWDALGEGNLTPTSVELPAVAPWLGRPTLPGAVQGPSAGQEAAEPLQLLPFTNSVLNKHLPSVTRPSSDLPNTTPASPRDGQLQPYMQFGREGTMFSDTKHWHNQKSILPPHLGGDVKEQGVTPWIASRRLRKQQQFMFNLQMQAATITGATGSALKQVVIPPAGSNSKVTKGTPGLEKRPAVKPPPKSAKKDKPVKLSSKQLLLQKIQDQKLAEANDNSKVWWKEKLLVLEGMKLEARVQELGNLLRNKRSDEEMLKLEMELYQLHLEVQRWVQDPAPSSSETRDKYSLSIMRLIKQMLDRKVATTASKEAITTILTLFGFERYLEGLFDSVRILEGASPSFKFVKLMKTRAGKPSPVHEFITIKESPIEWQLRMFGEYMDRSMDSAYDRRVPFHPDAWQRRVLDCIDANHSMLVVAPTSAGKTFISFYAMEQILRSSDDTILVYVAPTKALVTQIAAEIYARFSKKLDSKTCWAIHTRDYRINDPQKCQILVTVPEVLSIMLLSPPLAAVWTPKIKRIVLDEIHSIGHQEGGSVWEQILLLAPCPIIGLSATIGSPKIFNDWLEAVQTAHGFKHTFINHPHRYSHLRKFYYVFDDAPPEFTSLSSHEVTGRVRFVHPVSALAFGRATLPDDLSMEARDTLSLYRALVAVFSGGKPGMDTEELEKLDPNVFFVGRKGLLRQKDILEYEAVLKDAVAGLLAGASGAGTQRDTKALPSSENLALEVISRLQDPMLKQLGSKLDVIPERGLFMENLIHMLADLHAKNELPAILFNYDRSGCEIIGKAIGEYLDDAETRYKQTSPSWQRKLAQWEIWKAGAKERERQAAERQKKRRPGKGDGDEAPDPSASSGTATWEQSFDPNQPLADFSFVDQKSSYAMSELDQDMQKLRWGNKVPEWAFDLLRRGIGVHHAGMNKGYRSLVEALFRRGFLRVVVATGTLALGINAPAKTTVFCGDSPYLTALEYRQCAGRAGRRGFDLLGNVIFYGFPMDRVQRLMVSKLPLLGGGFPVTSTLVLRLCNLLEESNRAPNVVKAIDALMSLPRVSFSSDVGRDYLVHHIQFSIEYLRRNGLLNEEGKPMNLFAIAGHLYYTEPSNLALVGLLRAGILHGICKGIQAKTDLEDIRVDEAKRVYILLMAHLFGRKILPSSLSENEAELKALTSKYPSKIVLPPMPEVARISLERQAKDILQVFVGYAKAFATSRSQTSGNETLAALPLSGAWVPAARDDDADVECPKLTSFLRQTSTQTTIRSPFVANSGLQDGDFTTVQELADTVRTDIHLNAHAIPCFDGILASAATLTPEKGAENGSPRMKTPPPKLNGYLYDFYIHGQAKTIVNANGIRSGDLWYLIEDFRLTLLTVKSALEQLLVKASAEALSASNAKNKQPTKAKKRRVKGDWDDESSDDDSDGEVIGGGSVLDTDTVVQSELGSQDETLLNTDLGEGTEGDTFDDEMPGAQEDFKRPIGVADADWAVYRVVSSACKEFDLKARDMWA</sequence>
<feature type="compositionally biased region" description="Acidic residues" evidence="5">
    <location>
        <begin position="1805"/>
        <end position="1816"/>
    </location>
</feature>
<dbReference type="Pfam" id="PF26076">
    <property type="entry name" value="WHD_DDX60"/>
    <property type="match status" value="1"/>
</dbReference>